<keyword evidence="4 6" id="KW-0450">Lipoyl</keyword>
<name>A0A6P1CVE1_9NOCA</name>
<dbReference type="InterPro" id="IPR001078">
    <property type="entry name" value="2-oxoacid_DH_actylTfrase"/>
</dbReference>
<dbReference type="InterPro" id="IPR023213">
    <property type="entry name" value="CAT-like_dom_sf"/>
</dbReference>
<dbReference type="Pfam" id="PF02817">
    <property type="entry name" value="E3_binding"/>
    <property type="match status" value="2"/>
</dbReference>
<dbReference type="GO" id="GO:0016407">
    <property type="term" value="F:acetyltransferase activity"/>
    <property type="evidence" value="ECO:0007669"/>
    <property type="project" value="TreeGrafter"/>
</dbReference>
<dbReference type="PANTHER" id="PTHR43178">
    <property type="entry name" value="DIHYDROLIPOAMIDE ACETYLTRANSFERASE COMPONENT OF PYRUVATE DEHYDROGENASE COMPLEX"/>
    <property type="match status" value="1"/>
</dbReference>
<dbReference type="InterPro" id="IPR011053">
    <property type="entry name" value="Single_hybrid_motif"/>
</dbReference>
<evidence type="ECO:0000259" key="8">
    <source>
        <dbReference type="PROSITE" id="PS50968"/>
    </source>
</evidence>
<reference evidence="10 11" key="1">
    <citation type="submission" date="2020-01" db="EMBL/GenBank/DDBJ databases">
        <title>Genetics and antimicrobial susceptibilities of Nocardia species isolated from the soil; a comparison with species isolated from humans.</title>
        <authorList>
            <person name="Carrasco G."/>
            <person name="Monzon S."/>
            <person name="Sansegundo M."/>
            <person name="Garcia E."/>
            <person name="Garrido N."/>
            <person name="Medina M.J."/>
            <person name="Villalon P."/>
            <person name="Ramirez-Arocha A.C."/>
            <person name="Jimenez P."/>
            <person name="Cuesta I."/>
            <person name="Valdezate S."/>
        </authorList>
    </citation>
    <scope>NUCLEOTIDE SEQUENCE [LARGE SCALE GENOMIC DNA]</scope>
    <source>
        <strain evidence="10 11">CNM20110626</strain>
    </source>
</reference>
<evidence type="ECO:0000259" key="9">
    <source>
        <dbReference type="PROSITE" id="PS51826"/>
    </source>
</evidence>
<dbReference type="RefSeq" id="WP_163845481.1">
    <property type="nucleotide sequence ID" value="NZ_CP107969.1"/>
</dbReference>
<organism evidence="10 11">
    <name type="scientific">Nocardia cyriacigeorgica</name>
    <dbReference type="NCBI Taxonomy" id="135487"/>
    <lineage>
        <taxon>Bacteria</taxon>
        <taxon>Bacillati</taxon>
        <taxon>Actinomycetota</taxon>
        <taxon>Actinomycetes</taxon>
        <taxon>Mycobacteriales</taxon>
        <taxon>Nocardiaceae</taxon>
        <taxon>Nocardia</taxon>
    </lineage>
</organism>
<dbReference type="Gene3D" id="3.30.559.10">
    <property type="entry name" value="Chloramphenicol acetyltransferase-like domain"/>
    <property type="match status" value="1"/>
</dbReference>
<protein>
    <recommendedName>
        <fullName evidence="6">Dihydrolipoamide acetyltransferase component of pyruvate dehydrogenase complex</fullName>
        <ecNumber evidence="6">2.3.1.-</ecNumber>
    </recommendedName>
</protein>
<dbReference type="PROSITE" id="PS50968">
    <property type="entry name" value="BIOTINYL_LIPOYL"/>
    <property type="match status" value="1"/>
</dbReference>
<dbReference type="GO" id="GO:0005737">
    <property type="term" value="C:cytoplasm"/>
    <property type="evidence" value="ECO:0007669"/>
    <property type="project" value="TreeGrafter"/>
</dbReference>
<dbReference type="GO" id="GO:0031405">
    <property type="term" value="F:lipoic acid binding"/>
    <property type="evidence" value="ECO:0007669"/>
    <property type="project" value="TreeGrafter"/>
</dbReference>
<dbReference type="EC" id="2.3.1.-" evidence="6"/>
<evidence type="ECO:0000256" key="5">
    <source>
        <dbReference type="ARBA" id="ARBA00023315"/>
    </source>
</evidence>
<evidence type="ECO:0000256" key="6">
    <source>
        <dbReference type="RuleBase" id="RU003423"/>
    </source>
</evidence>
<dbReference type="Pfam" id="PF00364">
    <property type="entry name" value="Biotin_lipoyl"/>
    <property type="match status" value="1"/>
</dbReference>
<feature type="region of interest" description="Disordered" evidence="7">
    <location>
        <begin position="103"/>
        <end position="137"/>
    </location>
</feature>
<dbReference type="Gene3D" id="2.40.50.100">
    <property type="match status" value="1"/>
</dbReference>
<feature type="region of interest" description="Disordered" evidence="7">
    <location>
        <begin position="179"/>
        <end position="204"/>
    </location>
</feature>
<feature type="domain" description="Lipoyl-binding" evidence="8">
    <location>
        <begin position="1"/>
        <end position="76"/>
    </location>
</feature>
<comment type="caution">
    <text evidence="10">The sequence shown here is derived from an EMBL/GenBank/DDBJ whole genome shotgun (WGS) entry which is preliminary data.</text>
</comment>
<dbReference type="Gene3D" id="4.10.320.10">
    <property type="entry name" value="E3-binding domain"/>
    <property type="match status" value="2"/>
</dbReference>
<dbReference type="SUPFAM" id="SSF47005">
    <property type="entry name" value="Peripheral subunit-binding domain of 2-oxo acid dehydrogenase complex"/>
    <property type="match status" value="2"/>
</dbReference>
<feature type="domain" description="Peripheral subunit-binding (PSBD)" evidence="9">
    <location>
        <begin position="208"/>
        <end position="245"/>
    </location>
</feature>
<dbReference type="InterPro" id="IPR000089">
    <property type="entry name" value="Biotin_lipoyl"/>
</dbReference>
<evidence type="ECO:0000313" key="10">
    <source>
        <dbReference type="EMBL" id="NEW34085.1"/>
    </source>
</evidence>
<gene>
    <name evidence="10" type="ORF">GV791_16195</name>
</gene>
<proteinExistence type="inferred from homology"/>
<keyword evidence="5 6" id="KW-0012">Acyltransferase</keyword>
<evidence type="ECO:0000256" key="7">
    <source>
        <dbReference type="SAM" id="MobiDB-lite"/>
    </source>
</evidence>
<comment type="cofactor">
    <cofactor evidence="1 6">
        <name>(R)-lipoate</name>
        <dbReference type="ChEBI" id="CHEBI:83088"/>
    </cofactor>
</comment>
<dbReference type="PROSITE" id="PS51826">
    <property type="entry name" value="PSBD"/>
    <property type="match status" value="2"/>
</dbReference>
<accession>A0A6P1CVE1</accession>
<dbReference type="InterPro" id="IPR004167">
    <property type="entry name" value="PSBD"/>
</dbReference>
<feature type="compositionally biased region" description="Basic and acidic residues" evidence="7">
    <location>
        <begin position="124"/>
        <end position="137"/>
    </location>
</feature>
<dbReference type="InterPro" id="IPR036625">
    <property type="entry name" value="E3-bd_dom_sf"/>
</dbReference>
<dbReference type="SUPFAM" id="SSF52777">
    <property type="entry name" value="CoA-dependent acyltransferases"/>
    <property type="match status" value="1"/>
</dbReference>
<keyword evidence="3 6" id="KW-0808">Transferase</keyword>
<evidence type="ECO:0000256" key="2">
    <source>
        <dbReference type="ARBA" id="ARBA00007317"/>
    </source>
</evidence>
<dbReference type="SUPFAM" id="SSF51230">
    <property type="entry name" value="Single hybrid motif"/>
    <property type="match status" value="1"/>
</dbReference>
<evidence type="ECO:0000256" key="3">
    <source>
        <dbReference type="ARBA" id="ARBA00022679"/>
    </source>
</evidence>
<dbReference type="AlphaFoldDB" id="A0A6P1CVE1"/>
<dbReference type="Pfam" id="PF00198">
    <property type="entry name" value="2-oxoacid_dh"/>
    <property type="match status" value="1"/>
</dbReference>
<evidence type="ECO:0000256" key="4">
    <source>
        <dbReference type="ARBA" id="ARBA00022823"/>
    </source>
</evidence>
<evidence type="ECO:0000256" key="1">
    <source>
        <dbReference type="ARBA" id="ARBA00001938"/>
    </source>
</evidence>
<dbReference type="EMBL" id="JAAGVB010000023">
    <property type="protein sequence ID" value="NEW34085.1"/>
    <property type="molecule type" value="Genomic_DNA"/>
</dbReference>
<feature type="region of interest" description="Disordered" evidence="7">
    <location>
        <begin position="261"/>
        <end position="280"/>
    </location>
</feature>
<dbReference type="Proteomes" id="UP000471166">
    <property type="component" value="Unassembled WGS sequence"/>
</dbReference>
<dbReference type="PANTHER" id="PTHR43178:SF5">
    <property type="entry name" value="LIPOAMIDE ACYLTRANSFERASE COMPONENT OF BRANCHED-CHAIN ALPHA-KETO ACID DEHYDROGENASE COMPLEX, MITOCHONDRIAL"/>
    <property type="match status" value="1"/>
</dbReference>
<dbReference type="InterPro" id="IPR050743">
    <property type="entry name" value="2-oxoacid_DH_E2_comp"/>
</dbReference>
<sequence length="499" mass="51548">MVEFRMPSLGADMDSGTLLHWLVRPGDVVHRGEIVAEVDTAKAAIEVECFDDGVMGEILVDEGATVPVGAVLAIIDTVADGTSEVPQEPAGEGEHAALVAPSHASVPSATDETGSAAGAGNLEPRGRAPARTERHDRVRATPLIRQLAQEAGIDLSGIAGTGVGGRILRRDVERAIEDARSRTTAAAEARETPRRQPATAQGGQRFVPATGYARNLARTLGVDITSLTGSGPDGAVRAADVRSAQMAAPSVDAGQPAISATAAQPRRAGGPAQTSRGHGKPEMRQAIAAAMTHSKQTIPHYYLSSTIDLGAAHEWLLTANTAVPVAQRMIMAALHLRAVALAAREVPAVNGHWLSDGFHPSATVDIGVIVSLRGGGILAPTITDADNEPLPAIMSRLRGVVERARSTRLRSSDTAPASITVTNLGELGVDSVIGVIPPPQVAIVGFGAVAEKPCAVAGMLGVRPMVTATLAADHRASDGAVGARFLNTIAELLQHPEQL</sequence>
<dbReference type="CDD" id="cd06849">
    <property type="entry name" value="lipoyl_domain"/>
    <property type="match status" value="1"/>
</dbReference>
<feature type="domain" description="Peripheral subunit-binding (PSBD)" evidence="9">
    <location>
        <begin position="139"/>
        <end position="176"/>
    </location>
</feature>
<evidence type="ECO:0000313" key="11">
    <source>
        <dbReference type="Proteomes" id="UP000471166"/>
    </source>
</evidence>
<comment type="similarity">
    <text evidence="2 6">Belongs to the 2-oxoacid dehydrogenase family.</text>
</comment>